<evidence type="ECO:0000256" key="2">
    <source>
        <dbReference type="ARBA" id="ARBA00005417"/>
    </source>
</evidence>
<feature type="transmembrane region" description="Helical" evidence="9">
    <location>
        <begin position="88"/>
        <end position="110"/>
    </location>
</feature>
<feature type="domain" description="ABC transporter" evidence="10">
    <location>
        <begin position="486"/>
        <end position="698"/>
    </location>
</feature>
<feature type="domain" description="ABC transmembrane type-1" evidence="11">
    <location>
        <begin position="157"/>
        <end position="457"/>
    </location>
</feature>
<gene>
    <name evidence="12" type="ORF">GJ654_00425</name>
</gene>
<dbReference type="CDD" id="cd03223">
    <property type="entry name" value="ABCD_peroxisomal_ALDP"/>
    <property type="match status" value="1"/>
</dbReference>
<organism evidence="12 13">
    <name type="scientific">Rhodoblastus acidophilus</name>
    <name type="common">Rhodopseudomonas acidophila</name>
    <dbReference type="NCBI Taxonomy" id="1074"/>
    <lineage>
        <taxon>Bacteria</taxon>
        <taxon>Pseudomonadati</taxon>
        <taxon>Pseudomonadota</taxon>
        <taxon>Alphaproteobacteria</taxon>
        <taxon>Hyphomicrobiales</taxon>
        <taxon>Rhodoblastaceae</taxon>
        <taxon>Rhodoblastus</taxon>
    </lineage>
</organism>
<comment type="similarity">
    <text evidence="2">Belongs to the ABC transporter superfamily.</text>
</comment>
<evidence type="ECO:0000259" key="10">
    <source>
        <dbReference type="PROSITE" id="PS50893"/>
    </source>
</evidence>
<keyword evidence="7 9" id="KW-1133">Transmembrane helix</keyword>
<dbReference type="InterPro" id="IPR017871">
    <property type="entry name" value="ABC_transporter-like_CS"/>
</dbReference>
<dbReference type="OrthoDB" id="9810134at2"/>
<dbReference type="Gene3D" id="1.20.1560.10">
    <property type="entry name" value="ABC transporter type 1, transmembrane domain"/>
    <property type="match status" value="1"/>
</dbReference>
<evidence type="ECO:0000256" key="1">
    <source>
        <dbReference type="ARBA" id="ARBA00004651"/>
    </source>
</evidence>
<protein>
    <submittedName>
        <fullName evidence="12">ATP-binding cassette domain-containing protein</fullName>
    </submittedName>
</protein>
<feature type="transmembrane region" description="Helical" evidence="9">
    <location>
        <begin position="27"/>
        <end position="42"/>
    </location>
</feature>
<evidence type="ECO:0000256" key="3">
    <source>
        <dbReference type="ARBA" id="ARBA00022448"/>
    </source>
</evidence>
<dbReference type="Pfam" id="PF06472">
    <property type="entry name" value="ABC_membrane_2"/>
    <property type="match status" value="1"/>
</dbReference>
<dbReference type="PROSITE" id="PS50929">
    <property type="entry name" value="ABC_TM1F"/>
    <property type="match status" value="1"/>
</dbReference>
<dbReference type="Pfam" id="PF00005">
    <property type="entry name" value="ABC_tran"/>
    <property type="match status" value="1"/>
</dbReference>
<keyword evidence="6 12" id="KW-0067">ATP-binding</keyword>
<dbReference type="EMBL" id="WNKS01000001">
    <property type="protein sequence ID" value="MTV29450.1"/>
    <property type="molecule type" value="Genomic_DNA"/>
</dbReference>
<dbReference type="GO" id="GO:0005524">
    <property type="term" value="F:ATP binding"/>
    <property type="evidence" value="ECO:0007669"/>
    <property type="project" value="UniProtKB-KW"/>
</dbReference>
<sequence>MKILGLAVAVFAFLAFGIGIQQGDTILELLGGFSLVAALCCWRSENVSVFLKIFIALFCVEIIAFGLGDFAARFGYWPQALADAKFPPTLPLTVAVFAILVFAVSHVPVVRKLTRIADRFFHATSATVAKYGPFQFRATERRLATGMVVFLVLINQAQVAITVRLNFFNRDWFNAIQEKNAPEFWNLLLYVFMPWAFVYVASAVIEFVVTSYLVIRWRRWLTQFYISHWLAGHAHYRLSLAGGGADNPDQRISEDVARFIDGGAEGGTYGFGVYNYSIMLIATLSSLVSFALLLWGLSANFTVPGTDIAIPGLLFWVALLYAGAGTLITHLIGRPLARILFARQRVEADFRFSLARLREYSEQVALLKGEKAEASSLKDKFGALIANYLELVDQRKKLTAFTSLYGQISPIIPYIFAAPYYFSGKIALGVMTQTASAFGRVEGALTFFINYYTSLAGFGAVLERLSGFDAAIEAAQTPGGFKVAHTQTPGLRGAAIRLPDGRVLLDKVDLVVQRGKNLLVTGASGSGKSTLFRAMSGLWPYGSGEVDLPADKMMLLPQRPYLPVGPLRDAAAYPAEPEKYGDEAIKAALIDAQLPQLADKLDESDNWGQRLSGGEQQRLAIARALLAKPEWLLLDEATAALDEDTEAAIYKMLAERLPQTTLVSIGHRSTLNAWHTERAKAQSDGVLVVSHAGKDAAL</sequence>
<dbReference type="Proteomes" id="UP000439113">
    <property type="component" value="Unassembled WGS sequence"/>
</dbReference>
<evidence type="ECO:0000256" key="6">
    <source>
        <dbReference type="ARBA" id="ARBA00022840"/>
    </source>
</evidence>
<dbReference type="InterPro" id="IPR036640">
    <property type="entry name" value="ABC1_TM_sf"/>
</dbReference>
<keyword evidence="5" id="KW-0547">Nucleotide-binding</keyword>
<evidence type="ECO:0000256" key="9">
    <source>
        <dbReference type="SAM" id="Phobius"/>
    </source>
</evidence>
<feature type="transmembrane region" description="Helical" evidence="9">
    <location>
        <begin position="308"/>
        <end position="333"/>
    </location>
</feature>
<evidence type="ECO:0000256" key="4">
    <source>
        <dbReference type="ARBA" id="ARBA00022692"/>
    </source>
</evidence>
<keyword evidence="8 9" id="KW-0472">Membrane</keyword>
<dbReference type="GO" id="GO:0005886">
    <property type="term" value="C:plasma membrane"/>
    <property type="evidence" value="ECO:0007669"/>
    <property type="project" value="UniProtKB-SubCell"/>
</dbReference>
<evidence type="ECO:0000313" key="13">
    <source>
        <dbReference type="Proteomes" id="UP000439113"/>
    </source>
</evidence>
<feature type="transmembrane region" description="Helical" evidence="9">
    <location>
        <begin position="273"/>
        <end position="296"/>
    </location>
</feature>
<reference evidence="12 13" key="1">
    <citation type="submission" date="2019-11" db="EMBL/GenBank/DDBJ databases">
        <title>Whole-genome sequence of a Rhodoblastus acidophilus DSM 142.</title>
        <authorList>
            <person name="Kyndt J.A."/>
            <person name="Meyer T.E."/>
        </authorList>
    </citation>
    <scope>NUCLEOTIDE SEQUENCE [LARGE SCALE GENOMIC DNA]</scope>
    <source>
        <strain evidence="12 13">DSM 142</strain>
    </source>
</reference>
<dbReference type="InterPro" id="IPR003439">
    <property type="entry name" value="ABC_transporter-like_ATP-bd"/>
</dbReference>
<comment type="subcellular location">
    <subcellularLocation>
        <location evidence="1">Cell membrane</location>
        <topology evidence="1">Multi-pass membrane protein</topology>
    </subcellularLocation>
</comment>
<dbReference type="PANTHER" id="PTHR11384">
    <property type="entry name" value="ATP-BINDING CASSETTE, SUB-FAMILY D MEMBER"/>
    <property type="match status" value="1"/>
</dbReference>
<dbReference type="GO" id="GO:0016887">
    <property type="term" value="F:ATP hydrolysis activity"/>
    <property type="evidence" value="ECO:0007669"/>
    <property type="project" value="InterPro"/>
</dbReference>
<proteinExistence type="inferred from homology"/>
<comment type="caution">
    <text evidence="12">The sequence shown here is derived from an EMBL/GenBank/DDBJ whole genome shotgun (WGS) entry which is preliminary data.</text>
</comment>
<dbReference type="SUPFAM" id="SSF90123">
    <property type="entry name" value="ABC transporter transmembrane region"/>
    <property type="match status" value="1"/>
</dbReference>
<name>A0A6N8DGR1_RHOAC</name>
<feature type="transmembrane region" description="Helical" evidence="9">
    <location>
        <begin position="49"/>
        <end position="68"/>
    </location>
</feature>
<dbReference type="InterPro" id="IPR050835">
    <property type="entry name" value="ABC_transporter_sub-D"/>
</dbReference>
<dbReference type="GO" id="GO:0140359">
    <property type="term" value="F:ABC-type transporter activity"/>
    <property type="evidence" value="ECO:0007669"/>
    <property type="project" value="InterPro"/>
</dbReference>
<evidence type="ECO:0000259" key="11">
    <source>
        <dbReference type="PROSITE" id="PS50929"/>
    </source>
</evidence>
<dbReference type="InterPro" id="IPR027417">
    <property type="entry name" value="P-loop_NTPase"/>
</dbReference>
<dbReference type="SMART" id="SM00382">
    <property type="entry name" value="AAA"/>
    <property type="match status" value="1"/>
</dbReference>
<feature type="transmembrane region" description="Helical" evidence="9">
    <location>
        <begin position="187"/>
        <end position="215"/>
    </location>
</feature>
<evidence type="ECO:0000256" key="5">
    <source>
        <dbReference type="ARBA" id="ARBA00022741"/>
    </source>
</evidence>
<dbReference type="PANTHER" id="PTHR11384:SF59">
    <property type="entry name" value="LYSOSOMAL COBALAMIN TRANSPORTER ABCD4"/>
    <property type="match status" value="1"/>
</dbReference>
<dbReference type="PROSITE" id="PS50893">
    <property type="entry name" value="ABC_TRANSPORTER_2"/>
    <property type="match status" value="1"/>
</dbReference>
<dbReference type="AlphaFoldDB" id="A0A6N8DGR1"/>
<evidence type="ECO:0000256" key="8">
    <source>
        <dbReference type="ARBA" id="ARBA00023136"/>
    </source>
</evidence>
<dbReference type="InterPro" id="IPR003593">
    <property type="entry name" value="AAA+_ATPase"/>
</dbReference>
<dbReference type="PROSITE" id="PS00211">
    <property type="entry name" value="ABC_TRANSPORTER_1"/>
    <property type="match status" value="1"/>
</dbReference>
<evidence type="ECO:0000313" key="12">
    <source>
        <dbReference type="EMBL" id="MTV29450.1"/>
    </source>
</evidence>
<accession>A0A6N8DGR1</accession>
<dbReference type="SUPFAM" id="SSF52540">
    <property type="entry name" value="P-loop containing nucleoside triphosphate hydrolases"/>
    <property type="match status" value="1"/>
</dbReference>
<keyword evidence="4 9" id="KW-0812">Transmembrane</keyword>
<dbReference type="Gene3D" id="3.40.50.300">
    <property type="entry name" value="P-loop containing nucleotide triphosphate hydrolases"/>
    <property type="match status" value="1"/>
</dbReference>
<keyword evidence="3" id="KW-0813">Transport</keyword>
<feature type="transmembrane region" description="Helical" evidence="9">
    <location>
        <begin position="143"/>
        <end position="167"/>
    </location>
</feature>
<dbReference type="RefSeq" id="WP_155444123.1">
    <property type="nucleotide sequence ID" value="NZ_JAOQNR010000001.1"/>
</dbReference>
<evidence type="ECO:0000256" key="7">
    <source>
        <dbReference type="ARBA" id="ARBA00022989"/>
    </source>
</evidence>
<dbReference type="InterPro" id="IPR011527">
    <property type="entry name" value="ABC1_TM_dom"/>
</dbReference>